<dbReference type="EMBL" id="WNYA01013068">
    <property type="protein sequence ID" value="KAG8539773.1"/>
    <property type="molecule type" value="Genomic_DNA"/>
</dbReference>
<sequence length="49" mass="5432">MFSCVLRNSYTIPLLESDLHNLLLTKTNISSSSPPGMKFFSQVLTSLEA</sequence>
<evidence type="ECO:0000313" key="1">
    <source>
        <dbReference type="EMBL" id="KAG8539773.1"/>
    </source>
</evidence>
<proteinExistence type="predicted"/>
<dbReference type="AlphaFoldDB" id="A0AAV6Z1C8"/>
<organism evidence="1 2">
    <name type="scientific">Engystomops pustulosus</name>
    <name type="common">Tungara frog</name>
    <name type="synonym">Physalaemus pustulosus</name>
    <dbReference type="NCBI Taxonomy" id="76066"/>
    <lineage>
        <taxon>Eukaryota</taxon>
        <taxon>Metazoa</taxon>
        <taxon>Chordata</taxon>
        <taxon>Craniata</taxon>
        <taxon>Vertebrata</taxon>
        <taxon>Euteleostomi</taxon>
        <taxon>Amphibia</taxon>
        <taxon>Batrachia</taxon>
        <taxon>Anura</taxon>
        <taxon>Neobatrachia</taxon>
        <taxon>Hyloidea</taxon>
        <taxon>Leptodactylidae</taxon>
        <taxon>Leiuperinae</taxon>
        <taxon>Engystomops</taxon>
    </lineage>
</organism>
<reference evidence="1" key="1">
    <citation type="thesis" date="2020" institute="ProQuest LLC" country="789 East Eisenhower Parkway, Ann Arbor, MI, USA">
        <title>Comparative Genomics and Chromosome Evolution.</title>
        <authorList>
            <person name="Mudd A.B."/>
        </authorList>
    </citation>
    <scope>NUCLEOTIDE SEQUENCE</scope>
    <source>
        <strain evidence="1">237g6f4</strain>
        <tissue evidence="1">Blood</tissue>
    </source>
</reference>
<dbReference type="Proteomes" id="UP000824782">
    <property type="component" value="Unassembled WGS sequence"/>
</dbReference>
<keyword evidence="2" id="KW-1185">Reference proteome</keyword>
<protein>
    <submittedName>
        <fullName evidence="1">Uncharacterized protein</fullName>
    </submittedName>
</protein>
<gene>
    <name evidence="1" type="ORF">GDO81_020385</name>
</gene>
<comment type="caution">
    <text evidence="1">The sequence shown here is derived from an EMBL/GenBank/DDBJ whole genome shotgun (WGS) entry which is preliminary data.</text>
</comment>
<evidence type="ECO:0000313" key="2">
    <source>
        <dbReference type="Proteomes" id="UP000824782"/>
    </source>
</evidence>
<name>A0AAV6Z1C8_ENGPU</name>
<accession>A0AAV6Z1C8</accession>